<gene>
    <name evidence="2" type="ORF">SAMN05421790_10850</name>
</gene>
<proteinExistence type="predicted"/>
<protein>
    <submittedName>
        <fullName evidence="2">Uncharacterized protein</fullName>
    </submittedName>
</protein>
<accession>A0A1N7N8S5</accession>
<evidence type="ECO:0000313" key="2">
    <source>
        <dbReference type="EMBL" id="SIS94787.1"/>
    </source>
</evidence>
<feature type="chain" id="PRO_5009943618" evidence="1">
    <location>
        <begin position="29"/>
        <end position="139"/>
    </location>
</feature>
<evidence type="ECO:0000313" key="3">
    <source>
        <dbReference type="Proteomes" id="UP000186795"/>
    </source>
</evidence>
<organism evidence="2 3">
    <name type="scientific">Kroppenstedtia eburnea</name>
    <dbReference type="NCBI Taxonomy" id="714067"/>
    <lineage>
        <taxon>Bacteria</taxon>
        <taxon>Bacillati</taxon>
        <taxon>Bacillota</taxon>
        <taxon>Bacilli</taxon>
        <taxon>Bacillales</taxon>
        <taxon>Thermoactinomycetaceae</taxon>
        <taxon>Kroppenstedtia</taxon>
    </lineage>
</organism>
<dbReference type="Proteomes" id="UP000186795">
    <property type="component" value="Unassembled WGS sequence"/>
</dbReference>
<name>A0A1N7N8S5_9BACL</name>
<keyword evidence="1" id="KW-0732">Signal</keyword>
<sequence>MKTKPFALGCVFMLVLSLFSASVNVATASEVSTSEYLRETVTFKETVDTPAFTHDEKRGNLQLDTYATYSAGTADFDYFVVTLYEAGSNVEMGNKVAVRADGLDIAAWDVPSGKYYFRFEKPRNGLDLKVKYSVYPYNG</sequence>
<dbReference type="AlphaFoldDB" id="A0A1N7N8S5"/>
<evidence type="ECO:0000256" key="1">
    <source>
        <dbReference type="SAM" id="SignalP"/>
    </source>
</evidence>
<feature type="signal peptide" evidence="1">
    <location>
        <begin position="1"/>
        <end position="28"/>
    </location>
</feature>
<keyword evidence="3" id="KW-1185">Reference proteome</keyword>
<reference evidence="3" key="1">
    <citation type="submission" date="2017-01" db="EMBL/GenBank/DDBJ databases">
        <authorList>
            <person name="Varghese N."/>
            <person name="Submissions S."/>
        </authorList>
    </citation>
    <scope>NUCLEOTIDE SEQUENCE [LARGE SCALE GENOMIC DNA]</scope>
    <source>
        <strain evidence="3">DSM 45196</strain>
    </source>
</reference>
<dbReference type="RefSeq" id="WP_009709959.1">
    <property type="nucleotide sequence ID" value="NZ_CP048103.1"/>
</dbReference>
<dbReference type="EMBL" id="FTOD01000008">
    <property type="protein sequence ID" value="SIS94787.1"/>
    <property type="molecule type" value="Genomic_DNA"/>
</dbReference>
<dbReference type="OrthoDB" id="9848125at2"/>